<dbReference type="GO" id="GO:0046655">
    <property type="term" value="P:folic acid metabolic process"/>
    <property type="evidence" value="ECO:0007669"/>
    <property type="project" value="TreeGrafter"/>
</dbReference>
<dbReference type="AlphaFoldDB" id="A0A6C0AR73"/>
<evidence type="ECO:0000256" key="3">
    <source>
        <dbReference type="ARBA" id="ARBA00022563"/>
    </source>
</evidence>
<dbReference type="GO" id="GO:0050661">
    <property type="term" value="F:NADP binding"/>
    <property type="evidence" value="ECO:0007669"/>
    <property type="project" value="InterPro"/>
</dbReference>
<dbReference type="InterPro" id="IPR024072">
    <property type="entry name" value="DHFR-like_dom_sf"/>
</dbReference>
<dbReference type="GO" id="GO:0004146">
    <property type="term" value="F:dihydrofolate reductase activity"/>
    <property type="evidence" value="ECO:0007669"/>
    <property type="project" value="UniProtKB-EC"/>
</dbReference>
<feature type="domain" description="DHFR" evidence="6">
    <location>
        <begin position="1"/>
        <end position="174"/>
    </location>
</feature>
<evidence type="ECO:0000259" key="6">
    <source>
        <dbReference type="PROSITE" id="PS51330"/>
    </source>
</evidence>
<dbReference type="PANTHER" id="PTHR48069">
    <property type="entry name" value="DIHYDROFOLATE REDUCTASE"/>
    <property type="match status" value="1"/>
</dbReference>
<dbReference type="Pfam" id="PF00186">
    <property type="entry name" value="DHFR_1"/>
    <property type="match status" value="1"/>
</dbReference>
<comment type="pathway">
    <text evidence="1">Cofactor biosynthesis; tetrahydrofolate biosynthesis; 5,6,7,8-tetrahydrofolate from 7,8-dihydrofolate: step 1/1.</text>
</comment>
<dbReference type="GO" id="GO:0046654">
    <property type="term" value="P:tetrahydrofolate biosynthetic process"/>
    <property type="evidence" value="ECO:0007669"/>
    <property type="project" value="InterPro"/>
</dbReference>
<dbReference type="GO" id="GO:0046452">
    <property type="term" value="P:dihydrofolate metabolic process"/>
    <property type="evidence" value="ECO:0007669"/>
    <property type="project" value="TreeGrafter"/>
</dbReference>
<evidence type="ECO:0000313" key="7">
    <source>
        <dbReference type="EMBL" id="QHS82232.1"/>
    </source>
</evidence>
<name>A0A6C0AR73_9ZZZZ</name>
<keyword evidence="5" id="KW-0560">Oxidoreductase</keyword>
<dbReference type="PRINTS" id="PR00070">
    <property type="entry name" value="DHFR"/>
</dbReference>
<dbReference type="CDD" id="cd00209">
    <property type="entry name" value="DHFR"/>
    <property type="match status" value="1"/>
</dbReference>
<dbReference type="EC" id="1.5.1.3" evidence="2"/>
<dbReference type="InterPro" id="IPR012259">
    <property type="entry name" value="DHFR"/>
</dbReference>
<dbReference type="GO" id="GO:0006730">
    <property type="term" value="P:one-carbon metabolic process"/>
    <property type="evidence" value="ECO:0007669"/>
    <property type="project" value="UniProtKB-KW"/>
</dbReference>
<dbReference type="InterPro" id="IPR001796">
    <property type="entry name" value="DHFR_dom"/>
</dbReference>
<sequence length="174" mass="20730">MEAILALDNKNGLSKENKIPWNCKKDLKFFYDTTVNNVVIMGKNTYFSLPERIRPLRNRLNIVLTSQPNLYSEDTSINNNVIFTNYENIYKSILSNREKFMTAYPFLSRNFKIYIIGGKQVYEKFIPLCQSVWVSFIKNDYSCDLFFDYDFKKEFKEVQFGEDDEFKISKYTKK</sequence>
<protein>
    <recommendedName>
        <fullName evidence="2">dihydrofolate reductase</fullName>
        <ecNumber evidence="2">1.5.1.3</ecNumber>
    </recommendedName>
</protein>
<accession>A0A6C0AR73</accession>
<dbReference type="Gene3D" id="3.40.430.10">
    <property type="entry name" value="Dihydrofolate Reductase, subunit A"/>
    <property type="match status" value="1"/>
</dbReference>
<dbReference type="EMBL" id="MN740763">
    <property type="protein sequence ID" value="QHS82232.1"/>
    <property type="molecule type" value="Genomic_DNA"/>
</dbReference>
<organism evidence="7">
    <name type="scientific">viral metagenome</name>
    <dbReference type="NCBI Taxonomy" id="1070528"/>
    <lineage>
        <taxon>unclassified sequences</taxon>
        <taxon>metagenomes</taxon>
        <taxon>organismal metagenomes</taxon>
    </lineage>
</organism>
<dbReference type="GO" id="GO:0005739">
    <property type="term" value="C:mitochondrion"/>
    <property type="evidence" value="ECO:0007669"/>
    <property type="project" value="TreeGrafter"/>
</dbReference>
<evidence type="ECO:0000256" key="5">
    <source>
        <dbReference type="ARBA" id="ARBA00023002"/>
    </source>
</evidence>
<dbReference type="PROSITE" id="PS51330">
    <property type="entry name" value="DHFR_2"/>
    <property type="match status" value="1"/>
</dbReference>
<evidence type="ECO:0000256" key="2">
    <source>
        <dbReference type="ARBA" id="ARBA00012856"/>
    </source>
</evidence>
<dbReference type="PANTHER" id="PTHR48069:SF3">
    <property type="entry name" value="DIHYDROFOLATE REDUCTASE"/>
    <property type="match status" value="1"/>
</dbReference>
<evidence type="ECO:0000256" key="4">
    <source>
        <dbReference type="ARBA" id="ARBA00022857"/>
    </source>
</evidence>
<keyword evidence="4" id="KW-0521">NADP</keyword>
<dbReference type="SUPFAM" id="SSF53597">
    <property type="entry name" value="Dihydrofolate reductase-like"/>
    <property type="match status" value="1"/>
</dbReference>
<reference evidence="7" key="1">
    <citation type="journal article" date="2020" name="Nature">
        <title>Giant virus diversity and host interactions through global metagenomics.</title>
        <authorList>
            <person name="Schulz F."/>
            <person name="Roux S."/>
            <person name="Paez-Espino D."/>
            <person name="Jungbluth S."/>
            <person name="Walsh D.A."/>
            <person name="Denef V.J."/>
            <person name="McMahon K.D."/>
            <person name="Konstantinidis K.T."/>
            <person name="Eloe-Fadrosh E.A."/>
            <person name="Kyrpides N.C."/>
            <person name="Woyke T."/>
        </authorList>
    </citation>
    <scope>NUCLEOTIDE SEQUENCE</scope>
    <source>
        <strain evidence="7">GVMAG-S-1101165-79</strain>
    </source>
</reference>
<proteinExistence type="predicted"/>
<evidence type="ECO:0000256" key="1">
    <source>
        <dbReference type="ARBA" id="ARBA00004903"/>
    </source>
</evidence>
<keyword evidence="3" id="KW-0554">One-carbon metabolism</keyword>